<proteinExistence type="predicted"/>
<accession>A0A9E2W4J4</accession>
<feature type="signal peptide" evidence="1">
    <location>
        <begin position="1"/>
        <end position="19"/>
    </location>
</feature>
<evidence type="ECO:0000313" key="3">
    <source>
        <dbReference type="Proteomes" id="UP000812270"/>
    </source>
</evidence>
<keyword evidence="3" id="KW-1185">Reference proteome</keyword>
<sequence length="126" mass="14516">MKKLIIVILSFVFVSVASAQKVVHGGGYYRPHTVIVGGYAPIYPYGFYGAPFYGYPPYGYGYNNSYSRPSKLDMQVEDIKHDYSDRIKSVKMDDSLSRKERKAKVRELKQDRDNAIYDAKKSYYKS</sequence>
<evidence type="ECO:0000256" key="1">
    <source>
        <dbReference type="SAM" id="SignalP"/>
    </source>
</evidence>
<protein>
    <submittedName>
        <fullName evidence="2">Uncharacterized protein</fullName>
    </submittedName>
</protein>
<feature type="chain" id="PRO_5039305782" evidence="1">
    <location>
        <begin position="20"/>
        <end position="126"/>
    </location>
</feature>
<evidence type="ECO:0000313" key="2">
    <source>
        <dbReference type="EMBL" id="MBV4357874.1"/>
    </source>
</evidence>
<reference evidence="2" key="1">
    <citation type="submission" date="2021-06" db="EMBL/GenBank/DDBJ databases">
        <authorList>
            <person name="Huq M.A."/>
        </authorList>
    </citation>
    <scope>NUCLEOTIDE SEQUENCE</scope>
    <source>
        <strain evidence="2">MAH-26</strain>
    </source>
</reference>
<dbReference type="Proteomes" id="UP000812270">
    <property type="component" value="Unassembled WGS sequence"/>
</dbReference>
<name>A0A9E2W4J4_9BACT</name>
<dbReference type="EMBL" id="JAHSPG010000008">
    <property type="protein sequence ID" value="MBV4357874.1"/>
    <property type="molecule type" value="Genomic_DNA"/>
</dbReference>
<organism evidence="2 3">
    <name type="scientific">Pinibacter aurantiacus</name>
    <dbReference type="NCBI Taxonomy" id="2851599"/>
    <lineage>
        <taxon>Bacteria</taxon>
        <taxon>Pseudomonadati</taxon>
        <taxon>Bacteroidota</taxon>
        <taxon>Chitinophagia</taxon>
        <taxon>Chitinophagales</taxon>
        <taxon>Chitinophagaceae</taxon>
        <taxon>Pinibacter</taxon>
    </lineage>
</organism>
<gene>
    <name evidence="2" type="ORF">KTO63_11990</name>
</gene>
<dbReference type="RefSeq" id="WP_217791525.1">
    <property type="nucleotide sequence ID" value="NZ_JAHSPG010000008.1"/>
</dbReference>
<dbReference type="AlphaFoldDB" id="A0A9E2W4J4"/>
<comment type="caution">
    <text evidence="2">The sequence shown here is derived from an EMBL/GenBank/DDBJ whole genome shotgun (WGS) entry which is preliminary data.</text>
</comment>
<keyword evidence="1" id="KW-0732">Signal</keyword>